<gene>
    <name evidence="1" type="ORF">SAMN04488518_1091</name>
</gene>
<feature type="non-terminal residue" evidence="1">
    <location>
        <position position="1"/>
    </location>
</feature>
<dbReference type="EMBL" id="FOSK01000009">
    <property type="protein sequence ID" value="SFK77044.1"/>
    <property type="molecule type" value="Genomic_DNA"/>
</dbReference>
<accession>A0A1I4C7F0</accession>
<keyword evidence="2" id="KW-1185">Reference proteome</keyword>
<proteinExistence type="predicted"/>
<protein>
    <submittedName>
        <fullName evidence="1">Uncharacterized protein</fullName>
    </submittedName>
</protein>
<sequence>PVFAGSNNNTAGHEPAVLILFAFLEVRQAFLAQRLAKAAGWQAFVLYIHCKETT</sequence>
<organism evidence="1 2">
    <name type="scientific">Pseudovibrio ascidiaceicola</name>
    <dbReference type="NCBI Taxonomy" id="285279"/>
    <lineage>
        <taxon>Bacteria</taxon>
        <taxon>Pseudomonadati</taxon>
        <taxon>Pseudomonadota</taxon>
        <taxon>Alphaproteobacteria</taxon>
        <taxon>Hyphomicrobiales</taxon>
        <taxon>Stappiaceae</taxon>
        <taxon>Pseudovibrio</taxon>
    </lineage>
</organism>
<comment type="caution">
    <text evidence="1">The sequence shown here is derived from an EMBL/GenBank/DDBJ whole genome shotgun (WGS) entry which is preliminary data.</text>
</comment>
<reference evidence="1 2" key="1">
    <citation type="submission" date="2016-10" db="EMBL/GenBank/DDBJ databases">
        <authorList>
            <person name="Varghese N."/>
            <person name="Submissions S."/>
        </authorList>
    </citation>
    <scope>NUCLEOTIDE SEQUENCE [LARGE SCALE GENOMIC DNA]</scope>
    <source>
        <strain evidence="1 2">DSM 16392</strain>
    </source>
</reference>
<evidence type="ECO:0000313" key="1">
    <source>
        <dbReference type="EMBL" id="SFK77044.1"/>
    </source>
</evidence>
<evidence type="ECO:0000313" key="2">
    <source>
        <dbReference type="Proteomes" id="UP000199598"/>
    </source>
</evidence>
<dbReference type="Proteomes" id="UP000199598">
    <property type="component" value="Unassembled WGS sequence"/>
</dbReference>
<name>A0A1I4C7F0_9HYPH</name>